<dbReference type="GO" id="GO:0005743">
    <property type="term" value="C:mitochondrial inner membrane"/>
    <property type="evidence" value="ECO:0007669"/>
    <property type="project" value="UniProtKB-ARBA"/>
</dbReference>
<evidence type="ECO:0000256" key="7">
    <source>
        <dbReference type="ARBA" id="ARBA00035190"/>
    </source>
</evidence>
<protein>
    <recommendedName>
        <fullName evidence="7">Large ribosomal subunit protein mL46</fullName>
    </recommendedName>
    <alternativeName>
        <fullName evidence="8">39S ribosomal protein L46, mitochondrial</fullName>
    </alternativeName>
</protein>
<evidence type="ECO:0000313" key="10">
    <source>
        <dbReference type="EMBL" id="CAB3378076.1"/>
    </source>
</evidence>
<organism evidence="10 11">
    <name type="scientific">Cloeon dipterum</name>
    <dbReference type="NCBI Taxonomy" id="197152"/>
    <lineage>
        <taxon>Eukaryota</taxon>
        <taxon>Metazoa</taxon>
        <taxon>Ecdysozoa</taxon>
        <taxon>Arthropoda</taxon>
        <taxon>Hexapoda</taxon>
        <taxon>Insecta</taxon>
        <taxon>Pterygota</taxon>
        <taxon>Palaeoptera</taxon>
        <taxon>Ephemeroptera</taxon>
        <taxon>Pisciforma</taxon>
        <taxon>Baetidae</taxon>
        <taxon>Cloeon</taxon>
    </lineage>
</organism>
<dbReference type="Gene3D" id="3.90.79.10">
    <property type="entry name" value="Nucleoside Triphosphate Pyrophosphohydrolase"/>
    <property type="match status" value="1"/>
</dbReference>
<evidence type="ECO:0000313" key="11">
    <source>
        <dbReference type="Proteomes" id="UP000494165"/>
    </source>
</evidence>
<dbReference type="CDD" id="cd04661">
    <property type="entry name" value="NUDIX_MRP_L46"/>
    <property type="match status" value="1"/>
</dbReference>
<keyword evidence="4" id="KW-0689">Ribosomal protein</keyword>
<evidence type="ECO:0000256" key="8">
    <source>
        <dbReference type="ARBA" id="ARBA00035534"/>
    </source>
</evidence>
<dbReference type="PANTHER" id="PTHR13124:SF12">
    <property type="entry name" value="LARGE RIBOSOMAL SUBUNIT PROTEIN ML46"/>
    <property type="match status" value="1"/>
</dbReference>
<keyword evidence="5" id="KW-0496">Mitochondrion</keyword>
<keyword evidence="3" id="KW-0809">Transit peptide</keyword>
<dbReference type="EMBL" id="CADEPI010000157">
    <property type="protein sequence ID" value="CAB3378076.1"/>
    <property type="molecule type" value="Genomic_DNA"/>
</dbReference>
<dbReference type="PANTHER" id="PTHR13124">
    <property type="entry name" value="39S RIBOSOMAL PROTEIN L46, MITOCHONDRIAL PRECURSOR-RELATED"/>
    <property type="match status" value="1"/>
</dbReference>
<comment type="subcellular location">
    <subcellularLocation>
        <location evidence="1">Mitochondrion</location>
    </subcellularLocation>
</comment>
<evidence type="ECO:0000256" key="4">
    <source>
        <dbReference type="ARBA" id="ARBA00022980"/>
    </source>
</evidence>
<dbReference type="AlphaFoldDB" id="A0A8S1D7A2"/>
<dbReference type="FunFam" id="3.90.79.10:FF:000018">
    <property type="entry name" value="39S ribosomal protein L46, mitochondrial"/>
    <property type="match status" value="1"/>
</dbReference>
<accession>A0A8S1D7A2</accession>
<dbReference type="OrthoDB" id="194611at2759"/>
<keyword evidence="11" id="KW-1185">Reference proteome</keyword>
<name>A0A8S1D7A2_9INSE</name>
<keyword evidence="6" id="KW-0687">Ribonucleoprotein</keyword>
<dbReference type="InterPro" id="IPR040008">
    <property type="entry name" value="Ribosomal_mL46"/>
</dbReference>
<dbReference type="InterPro" id="IPR021757">
    <property type="entry name" value="Ribosomal_mL46_N"/>
</dbReference>
<dbReference type="Proteomes" id="UP000494165">
    <property type="component" value="Unassembled WGS sequence"/>
</dbReference>
<evidence type="ECO:0000256" key="2">
    <source>
        <dbReference type="ARBA" id="ARBA00009070"/>
    </source>
</evidence>
<evidence type="ECO:0000256" key="6">
    <source>
        <dbReference type="ARBA" id="ARBA00023274"/>
    </source>
</evidence>
<feature type="domain" description="Large ribosomal subunit protein mL46 N-terminal" evidence="9">
    <location>
        <begin position="43"/>
        <end position="137"/>
    </location>
</feature>
<proteinExistence type="inferred from homology"/>
<dbReference type="GO" id="GO:0005762">
    <property type="term" value="C:mitochondrial large ribosomal subunit"/>
    <property type="evidence" value="ECO:0007669"/>
    <property type="project" value="TreeGrafter"/>
</dbReference>
<evidence type="ECO:0000256" key="5">
    <source>
        <dbReference type="ARBA" id="ARBA00023128"/>
    </source>
</evidence>
<reference evidence="10 11" key="1">
    <citation type="submission" date="2020-04" db="EMBL/GenBank/DDBJ databases">
        <authorList>
            <person name="Alioto T."/>
            <person name="Alioto T."/>
            <person name="Gomez Garrido J."/>
        </authorList>
    </citation>
    <scope>NUCLEOTIDE SEQUENCE [LARGE SCALE GENOMIC DNA]</scope>
</reference>
<sequence>MALLKTSHFTRILLSGGRHAGFVRPSAFNFASNASEPHISKKWDLVSSVCVERNPIITADLTDIENKMQIFLSKIELEQSKKSDHELRKERDKITVDALKKGNASEADLEQATKATAQDFEDASQDEFAKFTFASRKNDPTIDEDARNIKRHLSKHLVLLTQQKVGSDSVWLLPQSVRKEGETMRQTADRALVEAVGENFRSIVLGNAPVGFYKYKYPKDVRDKRGVEGAKVFFFKAIYQEGEASCKDFVWATKEELGKKTKQDYFKSVDQFLLF</sequence>
<evidence type="ECO:0000256" key="1">
    <source>
        <dbReference type="ARBA" id="ARBA00004173"/>
    </source>
</evidence>
<dbReference type="InterPro" id="IPR033650">
    <property type="entry name" value="Ribosomal_mL46_NUDIX"/>
</dbReference>
<gene>
    <name evidence="10" type="ORF">CLODIP_2_CD09426</name>
</gene>
<comment type="similarity">
    <text evidence="2">Belongs to the mitochondrion-specific ribosomal protein mL46 family.</text>
</comment>
<dbReference type="Pfam" id="PF11788">
    <property type="entry name" value="MRP-L46"/>
    <property type="match status" value="1"/>
</dbReference>
<dbReference type="SUPFAM" id="SSF55811">
    <property type="entry name" value="Nudix"/>
    <property type="match status" value="1"/>
</dbReference>
<evidence type="ECO:0000259" key="9">
    <source>
        <dbReference type="Pfam" id="PF11788"/>
    </source>
</evidence>
<dbReference type="GO" id="GO:0003735">
    <property type="term" value="F:structural constituent of ribosome"/>
    <property type="evidence" value="ECO:0007669"/>
    <property type="project" value="InterPro"/>
</dbReference>
<comment type="caution">
    <text evidence="10">The sequence shown here is derived from an EMBL/GenBank/DDBJ whole genome shotgun (WGS) entry which is preliminary data.</text>
</comment>
<dbReference type="InterPro" id="IPR015797">
    <property type="entry name" value="NUDIX_hydrolase-like_dom_sf"/>
</dbReference>
<evidence type="ECO:0000256" key="3">
    <source>
        <dbReference type="ARBA" id="ARBA00022946"/>
    </source>
</evidence>